<evidence type="ECO:0000313" key="5">
    <source>
        <dbReference type="EMBL" id="GMG83380.1"/>
    </source>
</evidence>
<dbReference type="InterPro" id="IPR028978">
    <property type="entry name" value="Chorismate_lyase_/UTRA_dom_sf"/>
</dbReference>
<dbReference type="SMART" id="SM00866">
    <property type="entry name" value="UTRA"/>
    <property type="match status" value="1"/>
</dbReference>
<keyword evidence="1" id="KW-0805">Transcription regulation</keyword>
<dbReference type="Gene3D" id="3.40.1410.10">
    <property type="entry name" value="Chorismate lyase-like"/>
    <property type="match status" value="1"/>
</dbReference>
<dbReference type="InterPro" id="IPR012702">
    <property type="entry name" value="CP_lyase_PhnF"/>
</dbReference>
<dbReference type="InterPro" id="IPR036390">
    <property type="entry name" value="WH_DNA-bd_sf"/>
</dbReference>
<dbReference type="NCBIfam" id="TIGR02325">
    <property type="entry name" value="C_P_lyase_phnF"/>
    <property type="match status" value="1"/>
</dbReference>
<dbReference type="SMART" id="SM00345">
    <property type="entry name" value="HTH_GNTR"/>
    <property type="match status" value="1"/>
</dbReference>
<organism evidence="5 6">
    <name type="scientific">Paralimibaculum aggregatum</name>
    <dbReference type="NCBI Taxonomy" id="3036245"/>
    <lineage>
        <taxon>Bacteria</taxon>
        <taxon>Pseudomonadati</taxon>
        <taxon>Pseudomonadota</taxon>
        <taxon>Alphaproteobacteria</taxon>
        <taxon>Rhodobacterales</taxon>
        <taxon>Paracoccaceae</taxon>
        <taxon>Paralimibaculum</taxon>
    </lineage>
</organism>
<dbReference type="SUPFAM" id="SSF64288">
    <property type="entry name" value="Chorismate lyase-like"/>
    <property type="match status" value="1"/>
</dbReference>
<keyword evidence="2" id="KW-0238">DNA-binding</keyword>
<dbReference type="PANTHER" id="PTHR44846:SF1">
    <property type="entry name" value="MANNOSYL-D-GLYCERATE TRANSPORT_METABOLISM SYSTEM REPRESSOR MNGR-RELATED"/>
    <property type="match status" value="1"/>
</dbReference>
<dbReference type="RefSeq" id="WP_285672173.1">
    <property type="nucleotide sequence ID" value="NZ_BSYI01000018.1"/>
</dbReference>
<dbReference type="InterPro" id="IPR011663">
    <property type="entry name" value="UTRA"/>
</dbReference>
<reference evidence="5 6" key="1">
    <citation type="submission" date="2023-04" db="EMBL/GenBank/DDBJ databases">
        <title>Marinoamorphus aggregata gen. nov., sp. Nov., isolate from tissue of brittle star Ophioplocus japonicus.</title>
        <authorList>
            <person name="Kawano K."/>
            <person name="Sawayama S."/>
            <person name="Nakagawa S."/>
        </authorList>
    </citation>
    <scope>NUCLEOTIDE SEQUENCE [LARGE SCALE GENOMIC DNA]</scope>
    <source>
        <strain evidence="5 6">NKW23</strain>
    </source>
</reference>
<name>A0ABQ6LR48_9RHOB</name>
<dbReference type="Pfam" id="PF00392">
    <property type="entry name" value="GntR"/>
    <property type="match status" value="1"/>
</dbReference>
<dbReference type="EMBL" id="BSYI01000018">
    <property type="protein sequence ID" value="GMG83380.1"/>
    <property type="molecule type" value="Genomic_DNA"/>
</dbReference>
<evidence type="ECO:0000256" key="2">
    <source>
        <dbReference type="ARBA" id="ARBA00023125"/>
    </source>
</evidence>
<dbReference type="CDD" id="cd07377">
    <property type="entry name" value="WHTH_GntR"/>
    <property type="match status" value="1"/>
</dbReference>
<dbReference type="Gene3D" id="1.10.10.10">
    <property type="entry name" value="Winged helix-like DNA-binding domain superfamily/Winged helix DNA-binding domain"/>
    <property type="match status" value="1"/>
</dbReference>
<accession>A0ABQ6LR48</accession>
<proteinExistence type="predicted"/>
<dbReference type="InterPro" id="IPR000524">
    <property type="entry name" value="Tscrpt_reg_HTH_GntR"/>
</dbReference>
<dbReference type="PANTHER" id="PTHR44846">
    <property type="entry name" value="MANNOSYL-D-GLYCERATE TRANSPORT/METABOLISM SYSTEM REPRESSOR MNGR-RELATED"/>
    <property type="match status" value="1"/>
</dbReference>
<sequence length="237" mass="26673">MWQRIFDTLSDEIDEGLYPPGAKLPTEAEMSQRFGVNRHTVRRALESLRSEGRIHVRRGSGAYVTQGRFDYMIGPRTRLSRNLADRGRAANRIWLRMERLPAEPVEAKALQIETGAPVLVTESIGLADEVPITYARSTFPLERLQGLAEALKAEQSVTGAMARIGISDYRRLWTRLTAERPGVMIARHLKMPEVHPVLLTEALDVDPEGRPIEHGRTWFCSDRVQLVVDSTTFTGQG</sequence>
<keyword evidence="3" id="KW-0804">Transcription</keyword>
<feature type="domain" description="HTH gntR-type" evidence="4">
    <location>
        <begin position="1"/>
        <end position="67"/>
    </location>
</feature>
<dbReference type="InterPro" id="IPR050679">
    <property type="entry name" value="Bact_HTH_transcr_reg"/>
</dbReference>
<evidence type="ECO:0000256" key="1">
    <source>
        <dbReference type="ARBA" id="ARBA00023015"/>
    </source>
</evidence>
<dbReference type="PRINTS" id="PR00035">
    <property type="entry name" value="HTHGNTR"/>
</dbReference>
<dbReference type="SUPFAM" id="SSF46785">
    <property type="entry name" value="Winged helix' DNA-binding domain"/>
    <property type="match status" value="1"/>
</dbReference>
<dbReference type="Pfam" id="PF07702">
    <property type="entry name" value="UTRA"/>
    <property type="match status" value="1"/>
</dbReference>
<dbReference type="Proteomes" id="UP001239909">
    <property type="component" value="Unassembled WGS sequence"/>
</dbReference>
<evidence type="ECO:0000259" key="4">
    <source>
        <dbReference type="PROSITE" id="PS50949"/>
    </source>
</evidence>
<comment type="caution">
    <text evidence="5">The sequence shown here is derived from an EMBL/GenBank/DDBJ whole genome shotgun (WGS) entry which is preliminary data.</text>
</comment>
<protein>
    <submittedName>
        <fullName evidence="5">Phosphonate metabolism transcriptional regulator PhnF</fullName>
    </submittedName>
</protein>
<gene>
    <name evidence="5" type="primary">phnF_2</name>
    <name evidence="5" type="ORF">LNKW23_25930</name>
</gene>
<keyword evidence="6" id="KW-1185">Reference proteome</keyword>
<dbReference type="InterPro" id="IPR036388">
    <property type="entry name" value="WH-like_DNA-bd_sf"/>
</dbReference>
<evidence type="ECO:0000313" key="6">
    <source>
        <dbReference type="Proteomes" id="UP001239909"/>
    </source>
</evidence>
<dbReference type="PROSITE" id="PS50949">
    <property type="entry name" value="HTH_GNTR"/>
    <property type="match status" value="1"/>
</dbReference>
<evidence type="ECO:0000256" key="3">
    <source>
        <dbReference type="ARBA" id="ARBA00023163"/>
    </source>
</evidence>